<dbReference type="Gene3D" id="3.30.750.24">
    <property type="entry name" value="STAS domain"/>
    <property type="match status" value="1"/>
</dbReference>
<dbReference type="InterPro" id="IPR002645">
    <property type="entry name" value="STAS_dom"/>
</dbReference>
<dbReference type="AlphaFoldDB" id="A0A290Z571"/>
<evidence type="ECO:0000313" key="2">
    <source>
        <dbReference type="EMBL" id="ATE54132.1"/>
    </source>
</evidence>
<dbReference type="PANTHER" id="PTHR33495:SF2">
    <property type="entry name" value="ANTI-SIGMA FACTOR ANTAGONIST TM_1081-RELATED"/>
    <property type="match status" value="1"/>
</dbReference>
<sequence>MGADRAQVVALRAEVSTVGEVAVQLAAAVHPPARRARGAGQTGALEPLAVLVPKRRPIVLTTRRSTAPVTITASSSSEVTVVTATGELDGAVTDRLRHRLAEAVADTPPALIIDFGGVSFCSAAVLGVLVEITAAAETADVRWAVVSDQRAVRRPTTLSGLDPVLLPMTSVPEACASLRTPVSA</sequence>
<reference evidence="2" key="1">
    <citation type="submission" date="2017-09" db="EMBL/GenBank/DDBJ databases">
        <title>Complete Genome Sequence of ansamitocin-producing Bacterium Actinosynnema pretiosum X47.</title>
        <authorList>
            <person name="Cao G."/>
            <person name="Zong G."/>
            <person name="Zhong C."/>
            <person name="Fu J."/>
        </authorList>
    </citation>
    <scope>NUCLEOTIDE SEQUENCE [LARGE SCALE GENOMIC DNA]</scope>
    <source>
        <strain evidence="2">X47</strain>
    </source>
</reference>
<accession>A0A290Z571</accession>
<evidence type="ECO:0000259" key="1">
    <source>
        <dbReference type="PROSITE" id="PS50801"/>
    </source>
</evidence>
<dbReference type="Proteomes" id="UP000218505">
    <property type="component" value="Chromosome"/>
</dbReference>
<dbReference type="GO" id="GO:0043856">
    <property type="term" value="F:anti-sigma factor antagonist activity"/>
    <property type="evidence" value="ECO:0007669"/>
    <property type="project" value="TreeGrafter"/>
</dbReference>
<protein>
    <recommendedName>
        <fullName evidence="1">STAS domain-containing protein</fullName>
    </recommendedName>
</protein>
<dbReference type="SUPFAM" id="SSF52091">
    <property type="entry name" value="SpoIIaa-like"/>
    <property type="match status" value="1"/>
</dbReference>
<evidence type="ECO:0000313" key="3">
    <source>
        <dbReference type="Proteomes" id="UP000218505"/>
    </source>
</evidence>
<keyword evidence="3" id="KW-1185">Reference proteome</keyword>
<name>A0A290Z571_9PSEU</name>
<dbReference type="KEGG" id="apre:CNX65_13220"/>
<dbReference type="CDD" id="cd07043">
    <property type="entry name" value="STAS_anti-anti-sigma_factors"/>
    <property type="match status" value="1"/>
</dbReference>
<dbReference type="PANTHER" id="PTHR33495">
    <property type="entry name" value="ANTI-SIGMA FACTOR ANTAGONIST TM_1081-RELATED-RELATED"/>
    <property type="match status" value="1"/>
</dbReference>
<dbReference type="EMBL" id="CP023445">
    <property type="protein sequence ID" value="ATE54132.1"/>
    <property type="molecule type" value="Genomic_DNA"/>
</dbReference>
<feature type="domain" description="STAS" evidence="1">
    <location>
        <begin position="69"/>
        <end position="178"/>
    </location>
</feature>
<dbReference type="PROSITE" id="PS50801">
    <property type="entry name" value="STAS"/>
    <property type="match status" value="1"/>
</dbReference>
<proteinExistence type="predicted"/>
<organism evidence="2 3">
    <name type="scientific">Actinosynnema pretiosum</name>
    <dbReference type="NCBI Taxonomy" id="42197"/>
    <lineage>
        <taxon>Bacteria</taxon>
        <taxon>Bacillati</taxon>
        <taxon>Actinomycetota</taxon>
        <taxon>Actinomycetes</taxon>
        <taxon>Pseudonocardiales</taxon>
        <taxon>Pseudonocardiaceae</taxon>
        <taxon>Actinosynnema</taxon>
    </lineage>
</organism>
<dbReference type="Pfam" id="PF01740">
    <property type="entry name" value="STAS"/>
    <property type="match status" value="1"/>
</dbReference>
<gene>
    <name evidence="2" type="ORF">CNX65_13220</name>
</gene>
<dbReference type="InterPro" id="IPR036513">
    <property type="entry name" value="STAS_dom_sf"/>
</dbReference>